<feature type="region of interest" description="Disordered" evidence="1">
    <location>
        <begin position="1"/>
        <end position="90"/>
    </location>
</feature>
<feature type="region of interest" description="Disordered" evidence="1">
    <location>
        <begin position="119"/>
        <end position="140"/>
    </location>
</feature>
<reference evidence="2" key="1">
    <citation type="submission" date="2020-06" db="EMBL/GenBank/DDBJ databases">
        <authorList>
            <person name="Li T."/>
            <person name="Hu X."/>
            <person name="Zhang T."/>
            <person name="Song X."/>
            <person name="Zhang H."/>
            <person name="Dai N."/>
            <person name="Sheng W."/>
            <person name="Hou X."/>
            <person name="Wei L."/>
        </authorList>
    </citation>
    <scope>NUCLEOTIDE SEQUENCE</scope>
    <source>
        <strain evidence="2">K16</strain>
        <tissue evidence="2">Leaf</tissue>
    </source>
</reference>
<protein>
    <submittedName>
        <fullName evidence="2">Uncharacterized protein</fullName>
    </submittedName>
</protein>
<dbReference type="EMBL" id="JACGWL010000002">
    <property type="protein sequence ID" value="KAK4407536.1"/>
    <property type="molecule type" value="Genomic_DNA"/>
</dbReference>
<feature type="region of interest" description="Disordered" evidence="1">
    <location>
        <begin position="299"/>
        <end position="334"/>
    </location>
</feature>
<evidence type="ECO:0000313" key="3">
    <source>
        <dbReference type="Proteomes" id="UP001289374"/>
    </source>
</evidence>
<dbReference type="Proteomes" id="UP001289374">
    <property type="component" value="Unassembled WGS sequence"/>
</dbReference>
<dbReference type="PANTHER" id="PTHR36031">
    <property type="entry name" value="F21O3.15 PROTEIN"/>
    <property type="match status" value="1"/>
</dbReference>
<reference evidence="2" key="2">
    <citation type="journal article" date="2024" name="Plant">
        <title>Genomic evolution and insights into agronomic trait innovations of Sesamum species.</title>
        <authorList>
            <person name="Miao H."/>
            <person name="Wang L."/>
            <person name="Qu L."/>
            <person name="Liu H."/>
            <person name="Sun Y."/>
            <person name="Le M."/>
            <person name="Wang Q."/>
            <person name="Wei S."/>
            <person name="Zheng Y."/>
            <person name="Lin W."/>
            <person name="Duan Y."/>
            <person name="Cao H."/>
            <person name="Xiong S."/>
            <person name="Wang X."/>
            <person name="Wei L."/>
            <person name="Li C."/>
            <person name="Ma Q."/>
            <person name="Ju M."/>
            <person name="Zhao R."/>
            <person name="Li G."/>
            <person name="Mu C."/>
            <person name="Tian Q."/>
            <person name="Mei H."/>
            <person name="Zhang T."/>
            <person name="Gao T."/>
            <person name="Zhang H."/>
        </authorList>
    </citation>
    <scope>NUCLEOTIDE SEQUENCE</scope>
    <source>
        <strain evidence="2">K16</strain>
    </source>
</reference>
<proteinExistence type="predicted"/>
<feature type="compositionally biased region" description="Basic residues" evidence="1">
    <location>
        <begin position="69"/>
        <end position="82"/>
    </location>
</feature>
<comment type="caution">
    <text evidence="2">The sequence shown here is derived from an EMBL/GenBank/DDBJ whole genome shotgun (WGS) entry which is preliminary data.</text>
</comment>
<keyword evidence="3" id="KW-1185">Reference proteome</keyword>
<feature type="compositionally biased region" description="Low complexity" evidence="1">
    <location>
        <begin position="58"/>
        <end position="68"/>
    </location>
</feature>
<dbReference type="AlphaFoldDB" id="A0AAE1X9N0"/>
<evidence type="ECO:0000256" key="1">
    <source>
        <dbReference type="SAM" id="MobiDB-lite"/>
    </source>
</evidence>
<evidence type="ECO:0000313" key="2">
    <source>
        <dbReference type="EMBL" id="KAK4407536.1"/>
    </source>
</evidence>
<name>A0AAE1X9N0_9LAMI</name>
<accession>A0AAE1X9N0</accession>
<dbReference type="PANTHER" id="PTHR36031:SF1">
    <property type="entry name" value="F21O3.15 PROTEIN"/>
    <property type="match status" value="1"/>
</dbReference>
<organism evidence="2 3">
    <name type="scientific">Sesamum angolense</name>
    <dbReference type="NCBI Taxonomy" id="2727404"/>
    <lineage>
        <taxon>Eukaryota</taxon>
        <taxon>Viridiplantae</taxon>
        <taxon>Streptophyta</taxon>
        <taxon>Embryophyta</taxon>
        <taxon>Tracheophyta</taxon>
        <taxon>Spermatophyta</taxon>
        <taxon>Magnoliopsida</taxon>
        <taxon>eudicotyledons</taxon>
        <taxon>Gunneridae</taxon>
        <taxon>Pentapetalae</taxon>
        <taxon>asterids</taxon>
        <taxon>lamiids</taxon>
        <taxon>Lamiales</taxon>
        <taxon>Pedaliaceae</taxon>
        <taxon>Sesamum</taxon>
    </lineage>
</organism>
<sequence length="334" mass="39070">MRRRRRIWADSRRLGVGGAGRGGREEEEEAADGERAGGFGWMGGAGAGGRRRRRWGGKAEAAAAAATAARRRTSFKPSRRRSSAQPLSITPPMLSLARRTPRPQNCLQFIALQLRFARADAGPGQPPPRTRRRSKFSPSAMLRKTEDKSEWWVVDGEMHEIGENVPLRERFVIPRDNIPNKRRKQLREQFMRRTRLVLKESEHEPWCKRYMELYNELRENWERLYWDEGYSKKLAQDHANYDSAEDDEEDFNPYRARQPRAEQIKDQIVGRNRGSDTWEKVSQIRDKFEYDRERRMREKAFAPMNGGNDFEMKTPASKNEPFDISRYFSESEDD</sequence>
<gene>
    <name evidence="2" type="ORF">Sango_0334600</name>
</gene>
<feature type="compositionally biased region" description="Gly residues" evidence="1">
    <location>
        <begin position="36"/>
        <end position="48"/>
    </location>
</feature>